<sequence>MDSGDVRTVVTQAVVALREVAGQDWQAPAGDLDWSCWETVEHVADDLFAYAGQLAAEEPPTDRYVPFGYRRSRPAAPALTVYVDPEHGVDGLLQVLDAAGGLLAAVVRSSPASRRAFHPYGISDASGFAAMGVVEVLVHLHDLARTMTFRWTPEADVCARVLRRLFPDAPSGFEPWPALLWATGRTELPGHPRQTSWRWQGDVLSAGR</sequence>
<dbReference type="EMBL" id="BOMH01000005">
    <property type="protein sequence ID" value="GID62909.1"/>
    <property type="molecule type" value="Genomic_DNA"/>
</dbReference>
<dbReference type="Proteomes" id="UP000619479">
    <property type="component" value="Unassembled WGS sequence"/>
</dbReference>
<dbReference type="InterPro" id="IPR024344">
    <property type="entry name" value="MDMPI_metal-binding"/>
</dbReference>
<reference evidence="2" key="1">
    <citation type="submission" date="2021-01" db="EMBL/GenBank/DDBJ databases">
        <title>Whole genome shotgun sequence of Actinoplanes cyaneus NBRC 14990.</title>
        <authorList>
            <person name="Komaki H."/>
            <person name="Tamura T."/>
        </authorList>
    </citation>
    <scope>NUCLEOTIDE SEQUENCE</scope>
    <source>
        <strain evidence="2">NBRC 14990</strain>
    </source>
</reference>
<dbReference type="AlphaFoldDB" id="A0A919ICB8"/>
<keyword evidence="3" id="KW-1185">Reference proteome</keyword>
<name>A0A919ICB8_9ACTN</name>
<evidence type="ECO:0000259" key="1">
    <source>
        <dbReference type="Pfam" id="PF11716"/>
    </source>
</evidence>
<comment type="caution">
    <text evidence="2">The sequence shown here is derived from an EMBL/GenBank/DDBJ whole genome shotgun (WGS) entry which is preliminary data.</text>
</comment>
<proteinExistence type="predicted"/>
<evidence type="ECO:0000313" key="3">
    <source>
        <dbReference type="Proteomes" id="UP000619479"/>
    </source>
</evidence>
<dbReference type="SUPFAM" id="SSF109854">
    <property type="entry name" value="DinB/YfiT-like putative metalloenzymes"/>
    <property type="match status" value="1"/>
</dbReference>
<gene>
    <name evidence="2" type="ORF">Acy02nite_07900</name>
</gene>
<accession>A0A919ICB8</accession>
<dbReference type="Gene3D" id="1.20.120.450">
    <property type="entry name" value="dinb family like domain"/>
    <property type="match status" value="1"/>
</dbReference>
<organism evidence="2 3">
    <name type="scientific">Actinoplanes cyaneus</name>
    <dbReference type="NCBI Taxonomy" id="52696"/>
    <lineage>
        <taxon>Bacteria</taxon>
        <taxon>Bacillati</taxon>
        <taxon>Actinomycetota</taxon>
        <taxon>Actinomycetes</taxon>
        <taxon>Micromonosporales</taxon>
        <taxon>Micromonosporaceae</taxon>
        <taxon>Actinoplanes</taxon>
    </lineage>
</organism>
<dbReference type="Pfam" id="PF11716">
    <property type="entry name" value="MDMPI_N"/>
    <property type="match status" value="1"/>
</dbReference>
<dbReference type="InterPro" id="IPR034660">
    <property type="entry name" value="DinB/YfiT-like"/>
</dbReference>
<feature type="domain" description="Mycothiol-dependent maleylpyruvate isomerase metal-binding" evidence="1">
    <location>
        <begin position="15"/>
        <end position="144"/>
    </location>
</feature>
<protein>
    <recommendedName>
        <fullName evidence="1">Mycothiol-dependent maleylpyruvate isomerase metal-binding domain-containing protein</fullName>
    </recommendedName>
</protein>
<evidence type="ECO:0000313" key="2">
    <source>
        <dbReference type="EMBL" id="GID62909.1"/>
    </source>
</evidence>
<dbReference type="GO" id="GO:0046872">
    <property type="term" value="F:metal ion binding"/>
    <property type="evidence" value="ECO:0007669"/>
    <property type="project" value="InterPro"/>
</dbReference>